<dbReference type="Pfam" id="PF00004">
    <property type="entry name" value="AAA"/>
    <property type="match status" value="1"/>
</dbReference>
<dbReference type="Gene3D" id="3.10.330.10">
    <property type="match status" value="1"/>
</dbReference>
<dbReference type="GO" id="GO:0051228">
    <property type="term" value="P:mitotic spindle disassembly"/>
    <property type="evidence" value="ECO:0007669"/>
    <property type="project" value="TreeGrafter"/>
</dbReference>
<dbReference type="PANTHER" id="PTHR23077:SF171">
    <property type="entry name" value="NUCLEAR VALOSIN-CONTAINING PROTEIN-LIKE"/>
    <property type="match status" value="1"/>
</dbReference>
<protein>
    <recommendedName>
        <fullName evidence="1">vesicle-fusing ATPase</fullName>
        <ecNumber evidence="1">3.6.4.6</ecNumber>
    </recommendedName>
</protein>
<evidence type="ECO:0000256" key="4">
    <source>
        <dbReference type="ARBA" id="ARBA00022840"/>
    </source>
</evidence>
<evidence type="ECO:0000313" key="10">
    <source>
        <dbReference type="Proteomes" id="UP000663860"/>
    </source>
</evidence>
<evidence type="ECO:0000313" key="8">
    <source>
        <dbReference type="EMBL" id="CAF1004587.1"/>
    </source>
</evidence>
<keyword evidence="2" id="KW-0677">Repeat</keyword>
<dbReference type="SUPFAM" id="SSF54585">
    <property type="entry name" value="Cdc48 domain 2-like"/>
    <property type="match status" value="1"/>
</dbReference>
<dbReference type="Gene3D" id="2.40.40.20">
    <property type="match status" value="1"/>
</dbReference>
<organism evidence="8 10">
    <name type="scientific">Adineta steineri</name>
    <dbReference type="NCBI Taxonomy" id="433720"/>
    <lineage>
        <taxon>Eukaryota</taxon>
        <taxon>Metazoa</taxon>
        <taxon>Spiralia</taxon>
        <taxon>Gnathifera</taxon>
        <taxon>Rotifera</taxon>
        <taxon>Eurotatoria</taxon>
        <taxon>Bdelloidea</taxon>
        <taxon>Adinetida</taxon>
        <taxon>Adinetidae</taxon>
        <taxon>Adineta</taxon>
    </lineage>
</organism>
<name>A0A814H1V2_9BILA</name>
<dbReference type="GO" id="GO:0097352">
    <property type="term" value="P:autophagosome maturation"/>
    <property type="evidence" value="ECO:0007669"/>
    <property type="project" value="TreeGrafter"/>
</dbReference>
<dbReference type="AlphaFoldDB" id="A0A814H1V2"/>
<dbReference type="InterPro" id="IPR003338">
    <property type="entry name" value="CDC4_N-term_subdom"/>
</dbReference>
<evidence type="ECO:0000256" key="5">
    <source>
        <dbReference type="ARBA" id="ARBA00048883"/>
    </source>
</evidence>
<feature type="domain" description="AAA+ ATPase" evidence="6">
    <location>
        <begin position="224"/>
        <end position="365"/>
    </location>
</feature>
<dbReference type="GO" id="GO:0005634">
    <property type="term" value="C:nucleus"/>
    <property type="evidence" value="ECO:0007669"/>
    <property type="project" value="TreeGrafter"/>
</dbReference>
<evidence type="ECO:0000256" key="3">
    <source>
        <dbReference type="ARBA" id="ARBA00022741"/>
    </source>
</evidence>
<sequence>MDGTNEKQPSYEFIADNVINNDNSAVYLSKQTIEGSGLSPGSTVIIKGIKSHQTMCYVLAGDSCPAGHIQMNGVIQNNLHICCNGATTVTIYPRIAPRGTCIYVSPVTAPGVVNILIKANLQQYFENRRRPVRIGDVFTVGAGAGVGHIEFQVIETEPRPYCLVVHDTVIHCSNPINHDEVEVSLGEIDYDDICGLESVKRELKELVEYRIKFSEKFLKFDTPPSRGVLLYGPPGCGKTLLAKAVANECHVKFFSIKGPELLTMQSGTFGANVRDAFRKARQAAPCVLFFDELDAIAKARSGSGSASDGGGPADRIFNQILTEMDGMGSMKNVFIIGATNRPDIIDPDILRSGRLDELIYVPLPNDQLRLVILKSAIRQSFTAKDDDLAVLVSGTKDYSGANLVEICQRACKLTIKKLIRKETNLDEERQHSGEAPMELGESDPVPEISLDHLKEALEIAGRFVNKTNRDIYENFETLQQSGSANSGRI</sequence>
<dbReference type="EMBL" id="CAJNOE010000168">
    <property type="protein sequence ID" value="CAF1004587.1"/>
    <property type="molecule type" value="Genomic_DNA"/>
</dbReference>
<dbReference type="InterPro" id="IPR003959">
    <property type="entry name" value="ATPase_AAA_core"/>
</dbReference>
<dbReference type="GO" id="GO:0030970">
    <property type="term" value="P:retrograde protein transport, ER to cytosol"/>
    <property type="evidence" value="ECO:0007669"/>
    <property type="project" value="TreeGrafter"/>
</dbReference>
<dbReference type="Gene3D" id="3.40.50.300">
    <property type="entry name" value="P-loop containing nucleotide triphosphate hydrolases"/>
    <property type="match status" value="1"/>
</dbReference>
<evidence type="ECO:0000259" key="7">
    <source>
        <dbReference type="SMART" id="SM01073"/>
    </source>
</evidence>
<comment type="caution">
    <text evidence="8">The sequence shown here is derived from an EMBL/GenBank/DDBJ whole genome shotgun (WGS) entry which is preliminary data.</text>
</comment>
<dbReference type="InterPro" id="IPR027417">
    <property type="entry name" value="P-loop_NTPase"/>
</dbReference>
<evidence type="ECO:0000259" key="6">
    <source>
        <dbReference type="SMART" id="SM00382"/>
    </source>
</evidence>
<dbReference type="InterPro" id="IPR003593">
    <property type="entry name" value="AAA+_ATPase"/>
</dbReference>
<reference evidence="8" key="1">
    <citation type="submission" date="2021-02" db="EMBL/GenBank/DDBJ databases">
        <authorList>
            <person name="Nowell W R."/>
        </authorList>
    </citation>
    <scope>NUCLEOTIDE SEQUENCE</scope>
</reference>
<feature type="domain" description="CDC48 N-terminal subdomain" evidence="7">
    <location>
        <begin position="12"/>
        <end position="95"/>
    </location>
</feature>
<dbReference type="FunFam" id="3.40.50.300:FF:000018">
    <property type="entry name" value="Cell division control 48"/>
    <property type="match status" value="1"/>
</dbReference>
<dbReference type="GO" id="GO:0005829">
    <property type="term" value="C:cytosol"/>
    <property type="evidence" value="ECO:0007669"/>
    <property type="project" value="TreeGrafter"/>
</dbReference>
<accession>A0A814H1V2</accession>
<dbReference type="Proteomes" id="UP000663860">
    <property type="component" value="Unassembled WGS sequence"/>
</dbReference>
<keyword evidence="4" id="KW-0067">ATP-binding</keyword>
<dbReference type="SUPFAM" id="SSF50692">
    <property type="entry name" value="ADC-like"/>
    <property type="match status" value="1"/>
</dbReference>
<dbReference type="GO" id="GO:0005524">
    <property type="term" value="F:ATP binding"/>
    <property type="evidence" value="ECO:0007669"/>
    <property type="project" value="UniProtKB-KW"/>
</dbReference>
<dbReference type="InterPro" id="IPR029067">
    <property type="entry name" value="CDC48_domain_2-like_sf"/>
</dbReference>
<dbReference type="EC" id="3.6.4.6" evidence="1"/>
<dbReference type="SMART" id="SM01073">
    <property type="entry name" value="CDC48_N"/>
    <property type="match status" value="1"/>
</dbReference>
<gene>
    <name evidence="8" type="ORF">IZO911_LOCUS17831</name>
    <name evidence="9" type="ORF">KXQ929_LOCUS13745</name>
</gene>
<dbReference type="PANTHER" id="PTHR23077">
    <property type="entry name" value="AAA-FAMILY ATPASE"/>
    <property type="match status" value="1"/>
</dbReference>
<evidence type="ECO:0000256" key="2">
    <source>
        <dbReference type="ARBA" id="ARBA00022737"/>
    </source>
</evidence>
<dbReference type="Proteomes" id="UP000663868">
    <property type="component" value="Unassembled WGS sequence"/>
</dbReference>
<dbReference type="SUPFAM" id="SSF52540">
    <property type="entry name" value="P-loop containing nucleoside triphosphate hydrolases"/>
    <property type="match status" value="1"/>
</dbReference>
<proteinExistence type="predicted"/>
<evidence type="ECO:0000313" key="9">
    <source>
        <dbReference type="EMBL" id="CAF3742485.1"/>
    </source>
</evidence>
<evidence type="ECO:0000256" key="1">
    <source>
        <dbReference type="ARBA" id="ARBA00012674"/>
    </source>
</evidence>
<keyword evidence="3" id="KW-0547">Nucleotide-binding</keyword>
<dbReference type="EMBL" id="CAJOBB010000744">
    <property type="protein sequence ID" value="CAF3742485.1"/>
    <property type="molecule type" value="Genomic_DNA"/>
</dbReference>
<dbReference type="Gene3D" id="6.10.20.150">
    <property type="match status" value="1"/>
</dbReference>
<dbReference type="GO" id="GO:0016887">
    <property type="term" value="F:ATP hydrolysis activity"/>
    <property type="evidence" value="ECO:0007669"/>
    <property type="project" value="InterPro"/>
</dbReference>
<dbReference type="InterPro" id="IPR050168">
    <property type="entry name" value="AAA_ATPase_domain"/>
</dbReference>
<dbReference type="Pfam" id="PF02359">
    <property type="entry name" value="CDC48_N"/>
    <property type="match status" value="1"/>
</dbReference>
<dbReference type="InterPro" id="IPR009010">
    <property type="entry name" value="Asp_de-COase-like_dom_sf"/>
</dbReference>
<dbReference type="SMART" id="SM00382">
    <property type="entry name" value="AAA"/>
    <property type="match status" value="1"/>
</dbReference>
<comment type="catalytic activity">
    <reaction evidence="5">
        <text>ATP + H2O = ADP + phosphate + H(+)</text>
        <dbReference type="Rhea" id="RHEA:13065"/>
        <dbReference type="ChEBI" id="CHEBI:15377"/>
        <dbReference type="ChEBI" id="CHEBI:15378"/>
        <dbReference type="ChEBI" id="CHEBI:30616"/>
        <dbReference type="ChEBI" id="CHEBI:43474"/>
        <dbReference type="ChEBI" id="CHEBI:456216"/>
        <dbReference type="EC" id="3.6.4.6"/>
    </reaction>
</comment>
<dbReference type="GO" id="GO:0031593">
    <property type="term" value="F:polyubiquitin modification-dependent protein binding"/>
    <property type="evidence" value="ECO:0007669"/>
    <property type="project" value="TreeGrafter"/>
</dbReference>
<dbReference type="GO" id="GO:0034098">
    <property type="term" value="C:VCP-NPL4-UFD1 AAA ATPase complex"/>
    <property type="evidence" value="ECO:0007669"/>
    <property type="project" value="TreeGrafter"/>
</dbReference>